<evidence type="ECO:0000256" key="1">
    <source>
        <dbReference type="SAM" id="MobiDB-lite"/>
    </source>
</evidence>
<evidence type="ECO:0000256" key="2">
    <source>
        <dbReference type="SAM" id="Phobius"/>
    </source>
</evidence>
<evidence type="ECO:0000313" key="3">
    <source>
        <dbReference type="EMBL" id="MFB9576317.1"/>
    </source>
</evidence>
<sequence>MSQQYPFNPNQPQQPQQGQPQYQGQQPYPGQPQQPYYGAPAGYPGGPIPPQQKKSWFARHKVLTAVGGVFAFLVIVGIAAGGGDDSTSKTSDTAASTPAKTDAKPAEKTDDKPTAPAKKKEAPAPKKELSQAEQFKAFIDKNGTAAEKAAAKHITKVQGADETNDIMDTADVYTDFTGGMMGPHQGEGKLLASAFADWKSSKNGLVTIYDKAGEILSNGNY</sequence>
<evidence type="ECO:0000313" key="4">
    <source>
        <dbReference type="Proteomes" id="UP001589710"/>
    </source>
</evidence>
<feature type="region of interest" description="Disordered" evidence="1">
    <location>
        <begin position="81"/>
        <end position="131"/>
    </location>
</feature>
<comment type="caution">
    <text evidence="3">The sequence shown here is derived from an EMBL/GenBank/DDBJ whole genome shotgun (WGS) entry which is preliminary data.</text>
</comment>
<keyword evidence="2" id="KW-0472">Membrane</keyword>
<dbReference type="EMBL" id="JBHMCG010000128">
    <property type="protein sequence ID" value="MFB9576317.1"/>
    <property type="molecule type" value="Genomic_DNA"/>
</dbReference>
<name>A0ABV5RET7_9ACTN</name>
<keyword evidence="2" id="KW-0812">Transmembrane</keyword>
<accession>A0ABV5RET7</accession>
<dbReference type="RefSeq" id="WP_345517070.1">
    <property type="nucleotide sequence ID" value="NZ_BAAAXD010000043.1"/>
</dbReference>
<feature type="compositionally biased region" description="Basic and acidic residues" evidence="1">
    <location>
        <begin position="101"/>
        <end position="130"/>
    </location>
</feature>
<organism evidence="3 4">
    <name type="scientific">Streptomyces yanii</name>
    <dbReference type="NCBI Taxonomy" id="78510"/>
    <lineage>
        <taxon>Bacteria</taxon>
        <taxon>Bacillati</taxon>
        <taxon>Actinomycetota</taxon>
        <taxon>Actinomycetes</taxon>
        <taxon>Kitasatosporales</taxon>
        <taxon>Streptomycetaceae</taxon>
        <taxon>Streptomyces</taxon>
    </lineage>
</organism>
<feature type="region of interest" description="Disordered" evidence="1">
    <location>
        <begin position="1"/>
        <end position="52"/>
    </location>
</feature>
<feature type="transmembrane region" description="Helical" evidence="2">
    <location>
        <begin position="62"/>
        <end position="82"/>
    </location>
</feature>
<protein>
    <submittedName>
        <fullName evidence="3">Uncharacterized protein</fullName>
    </submittedName>
</protein>
<feature type="compositionally biased region" description="Low complexity" evidence="1">
    <location>
        <begin position="1"/>
        <end position="42"/>
    </location>
</feature>
<dbReference type="Proteomes" id="UP001589710">
    <property type="component" value="Unassembled WGS sequence"/>
</dbReference>
<reference evidence="3 4" key="1">
    <citation type="submission" date="2024-09" db="EMBL/GenBank/DDBJ databases">
        <authorList>
            <person name="Sun Q."/>
            <person name="Mori K."/>
        </authorList>
    </citation>
    <scope>NUCLEOTIDE SEQUENCE [LARGE SCALE GENOMIC DNA]</scope>
    <source>
        <strain evidence="3 4">JCM 3331</strain>
    </source>
</reference>
<keyword evidence="2" id="KW-1133">Transmembrane helix</keyword>
<gene>
    <name evidence="3" type="ORF">ACFFTL_29535</name>
</gene>
<proteinExistence type="predicted"/>
<dbReference type="SUPFAM" id="SSF81995">
    <property type="entry name" value="beta-sandwich domain of Sec23/24"/>
    <property type="match status" value="1"/>
</dbReference>
<keyword evidence="4" id="KW-1185">Reference proteome</keyword>
<feature type="compositionally biased region" description="Low complexity" evidence="1">
    <location>
        <begin position="88"/>
        <end position="100"/>
    </location>
</feature>